<feature type="compositionally biased region" description="Basic and acidic residues" evidence="1">
    <location>
        <begin position="1"/>
        <end position="11"/>
    </location>
</feature>
<dbReference type="SMART" id="SM00257">
    <property type="entry name" value="LysM"/>
    <property type="match status" value="1"/>
</dbReference>
<dbReference type="SUPFAM" id="SSF54106">
    <property type="entry name" value="LysM domain"/>
    <property type="match status" value="1"/>
</dbReference>
<dbReference type="RefSeq" id="WP_311835605.1">
    <property type="nucleotide sequence ID" value="NZ_JARQBJ010000004.1"/>
</dbReference>
<feature type="compositionally biased region" description="Low complexity" evidence="1">
    <location>
        <begin position="74"/>
        <end position="90"/>
    </location>
</feature>
<organism evidence="4 5">
    <name type="scientific">Enterococcus asini</name>
    <dbReference type="NCBI Taxonomy" id="57732"/>
    <lineage>
        <taxon>Bacteria</taxon>
        <taxon>Bacillati</taxon>
        <taxon>Bacillota</taxon>
        <taxon>Bacilli</taxon>
        <taxon>Lactobacillales</taxon>
        <taxon>Enterococcaceae</taxon>
        <taxon>Enterococcus</taxon>
    </lineage>
</organism>
<sequence>MSKRDDLKNDNQEPWEQPIYDTEGEDLGSRTQRRSNKNGNKVFLISLVVLLVLCIGLIMGFWMIVTRDTDRAAVSESTTETTTAISSTKESSTKESSTKESSSESSTVESSSSSSETVPSSSETEPSSSEETPAADDTMQQADGTNNGTTNNGTTNNDTTNNATTNGDTTNNGTTNDQTTQNANTEGDYTLVRDGEGPNQVAARTGVSVDTLFQLNGLDPNNYMLYPGQQLRIR</sequence>
<dbReference type="Gene3D" id="3.10.350.10">
    <property type="entry name" value="LysM domain"/>
    <property type="match status" value="1"/>
</dbReference>
<feature type="domain" description="LysM" evidence="3">
    <location>
        <begin position="188"/>
        <end position="233"/>
    </location>
</feature>
<name>A0AAW8U1S3_9ENTE</name>
<gene>
    <name evidence="4" type="ORF">P7H43_10125</name>
</gene>
<feature type="compositionally biased region" description="Low complexity" evidence="1">
    <location>
        <begin position="103"/>
        <end position="132"/>
    </location>
</feature>
<evidence type="ECO:0000256" key="1">
    <source>
        <dbReference type="SAM" id="MobiDB-lite"/>
    </source>
</evidence>
<dbReference type="PROSITE" id="PS51782">
    <property type="entry name" value="LYSM"/>
    <property type="match status" value="1"/>
</dbReference>
<dbReference type="EMBL" id="JARQBJ010000004">
    <property type="protein sequence ID" value="MDT2810846.1"/>
    <property type="molecule type" value="Genomic_DNA"/>
</dbReference>
<feature type="compositionally biased region" description="Low complexity" evidence="1">
    <location>
        <begin position="140"/>
        <end position="183"/>
    </location>
</feature>
<feature type="region of interest" description="Disordered" evidence="1">
    <location>
        <begin position="1"/>
        <end position="35"/>
    </location>
</feature>
<feature type="region of interest" description="Disordered" evidence="1">
    <location>
        <begin position="71"/>
        <end position="183"/>
    </location>
</feature>
<keyword evidence="2" id="KW-0812">Transmembrane</keyword>
<evidence type="ECO:0000313" key="4">
    <source>
        <dbReference type="EMBL" id="MDT2810846.1"/>
    </source>
</evidence>
<protein>
    <submittedName>
        <fullName evidence="4">LysM peptidoglycan-binding domain-containing protein</fullName>
    </submittedName>
</protein>
<evidence type="ECO:0000313" key="5">
    <source>
        <dbReference type="Proteomes" id="UP001256711"/>
    </source>
</evidence>
<feature type="compositionally biased region" description="Basic and acidic residues" evidence="1">
    <location>
        <begin position="91"/>
        <end position="102"/>
    </location>
</feature>
<evidence type="ECO:0000256" key="2">
    <source>
        <dbReference type="SAM" id="Phobius"/>
    </source>
</evidence>
<reference evidence="4" key="1">
    <citation type="submission" date="2023-03" db="EMBL/GenBank/DDBJ databases">
        <authorList>
            <person name="Shen W."/>
            <person name="Cai J."/>
        </authorList>
    </citation>
    <scope>NUCLEOTIDE SEQUENCE</scope>
    <source>
        <strain evidence="4">B226-2</strain>
    </source>
</reference>
<feature type="transmembrane region" description="Helical" evidence="2">
    <location>
        <begin position="42"/>
        <end position="65"/>
    </location>
</feature>
<dbReference type="InterPro" id="IPR036779">
    <property type="entry name" value="LysM_dom_sf"/>
</dbReference>
<dbReference type="Pfam" id="PF01476">
    <property type="entry name" value="LysM"/>
    <property type="match status" value="1"/>
</dbReference>
<evidence type="ECO:0000259" key="3">
    <source>
        <dbReference type="PROSITE" id="PS51782"/>
    </source>
</evidence>
<accession>A0AAW8U1S3</accession>
<comment type="caution">
    <text evidence="4">The sequence shown here is derived from an EMBL/GenBank/DDBJ whole genome shotgun (WGS) entry which is preliminary data.</text>
</comment>
<dbReference type="Proteomes" id="UP001256711">
    <property type="component" value="Unassembled WGS sequence"/>
</dbReference>
<proteinExistence type="predicted"/>
<dbReference type="InterPro" id="IPR018392">
    <property type="entry name" value="LysM"/>
</dbReference>
<keyword evidence="2" id="KW-1133">Transmembrane helix</keyword>
<keyword evidence="2" id="KW-0472">Membrane</keyword>
<dbReference type="AlphaFoldDB" id="A0AAW8U1S3"/>